<dbReference type="Proteomes" id="UP000178086">
    <property type="component" value="Unassembled WGS sequence"/>
</dbReference>
<evidence type="ECO:0000256" key="1">
    <source>
        <dbReference type="SAM" id="SignalP"/>
    </source>
</evidence>
<sequence>MRFSRKLLVGLLVVSISLVTVAGISFAAEDSDTGTATSAIVNGCRGFLGGAADELAKLLGLKSEEIVEKRNAGQSLADIAKEQGVEKDKVVDTIVDSREQFLDEKVEAGYLSVEQKNQMLERMKSRVQERVEDPAVGPGAGRGGCGGAGGGGCGMGGPGGGGAGIRGGNGPGAGFGGASAVTPTNL</sequence>
<reference evidence="2 3" key="1">
    <citation type="journal article" date="2016" name="Nat. Commun.">
        <title>Thousands of microbial genomes shed light on interconnected biogeochemical processes in an aquifer system.</title>
        <authorList>
            <person name="Anantharaman K."/>
            <person name="Brown C.T."/>
            <person name="Hug L.A."/>
            <person name="Sharon I."/>
            <person name="Castelle C.J."/>
            <person name="Probst A.J."/>
            <person name="Thomas B.C."/>
            <person name="Singh A."/>
            <person name="Wilkins M.J."/>
            <person name="Karaoz U."/>
            <person name="Brodie E.L."/>
            <person name="Williams K.H."/>
            <person name="Hubbard S.S."/>
            <person name="Banfield J.F."/>
        </authorList>
    </citation>
    <scope>NUCLEOTIDE SEQUENCE [LARGE SCALE GENOMIC DNA]</scope>
</reference>
<protein>
    <recommendedName>
        <fullName evidence="4">DUF2680 domain-containing protein</fullName>
    </recommendedName>
</protein>
<organism evidence="2 3">
    <name type="scientific">Candidatus Aquicultor primus</name>
    <dbReference type="NCBI Taxonomy" id="1797195"/>
    <lineage>
        <taxon>Bacteria</taxon>
        <taxon>Bacillati</taxon>
        <taxon>Actinomycetota</taxon>
        <taxon>Candidatus Aquicultoria</taxon>
        <taxon>Candidatus Aquicultorales</taxon>
        <taxon>Candidatus Aquicultoraceae</taxon>
        <taxon>Candidatus Aquicultor</taxon>
    </lineage>
</organism>
<dbReference type="EMBL" id="MELI01000071">
    <property type="protein sequence ID" value="OFW33256.1"/>
    <property type="molecule type" value="Genomic_DNA"/>
</dbReference>
<feature type="chain" id="PRO_5009483162" description="DUF2680 domain-containing protein" evidence="1">
    <location>
        <begin position="28"/>
        <end position="186"/>
    </location>
</feature>
<name>A0A1F2UQ81_9ACTN</name>
<keyword evidence="1" id="KW-0732">Signal</keyword>
<dbReference type="AlphaFoldDB" id="A0A1F2UQ81"/>
<evidence type="ECO:0008006" key="4">
    <source>
        <dbReference type="Google" id="ProtNLM"/>
    </source>
</evidence>
<evidence type="ECO:0000313" key="3">
    <source>
        <dbReference type="Proteomes" id="UP000178086"/>
    </source>
</evidence>
<comment type="caution">
    <text evidence="2">The sequence shown here is derived from an EMBL/GenBank/DDBJ whole genome shotgun (WGS) entry which is preliminary data.</text>
</comment>
<evidence type="ECO:0000313" key="2">
    <source>
        <dbReference type="EMBL" id="OFW33256.1"/>
    </source>
</evidence>
<feature type="signal peptide" evidence="1">
    <location>
        <begin position="1"/>
        <end position="27"/>
    </location>
</feature>
<accession>A0A1F2UQ81</accession>
<gene>
    <name evidence="2" type="ORF">A2074_05015</name>
</gene>
<proteinExistence type="predicted"/>